<dbReference type="InterPro" id="IPR013078">
    <property type="entry name" value="His_Pase_superF_clade-1"/>
</dbReference>
<dbReference type="Proteomes" id="UP001418222">
    <property type="component" value="Unassembled WGS sequence"/>
</dbReference>
<dbReference type="Gene3D" id="3.40.50.1240">
    <property type="entry name" value="Phosphoglycerate mutase-like"/>
    <property type="match status" value="1"/>
</dbReference>
<dbReference type="SUPFAM" id="SSF53254">
    <property type="entry name" value="Phosphoglycerate mutase-like"/>
    <property type="match status" value="1"/>
</dbReference>
<organism evidence="1 2">
    <name type="scientific">Platanthera zijinensis</name>
    <dbReference type="NCBI Taxonomy" id="2320716"/>
    <lineage>
        <taxon>Eukaryota</taxon>
        <taxon>Viridiplantae</taxon>
        <taxon>Streptophyta</taxon>
        <taxon>Embryophyta</taxon>
        <taxon>Tracheophyta</taxon>
        <taxon>Spermatophyta</taxon>
        <taxon>Magnoliopsida</taxon>
        <taxon>Liliopsida</taxon>
        <taxon>Asparagales</taxon>
        <taxon>Orchidaceae</taxon>
        <taxon>Orchidoideae</taxon>
        <taxon>Orchideae</taxon>
        <taxon>Orchidinae</taxon>
        <taxon>Platanthera</taxon>
    </lineage>
</organism>
<reference evidence="1 2" key="1">
    <citation type="journal article" date="2022" name="Nat. Plants">
        <title>Genomes of leafy and leafless Platanthera orchids illuminate the evolution of mycoheterotrophy.</title>
        <authorList>
            <person name="Li M.H."/>
            <person name="Liu K.W."/>
            <person name="Li Z."/>
            <person name="Lu H.C."/>
            <person name="Ye Q.L."/>
            <person name="Zhang D."/>
            <person name="Wang J.Y."/>
            <person name="Li Y.F."/>
            <person name="Zhong Z.M."/>
            <person name="Liu X."/>
            <person name="Yu X."/>
            <person name="Liu D.K."/>
            <person name="Tu X.D."/>
            <person name="Liu B."/>
            <person name="Hao Y."/>
            <person name="Liao X.Y."/>
            <person name="Jiang Y.T."/>
            <person name="Sun W.H."/>
            <person name="Chen J."/>
            <person name="Chen Y.Q."/>
            <person name="Ai Y."/>
            <person name="Zhai J.W."/>
            <person name="Wu S.S."/>
            <person name="Zhou Z."/>
            <person name="Hsiao Y.Y."/>
            <person name="Wu W.L."/>
            <person name="Chen Y.Y."/>
            <person name="Lin Y.F."/>
            <person name="Hsu J.L."/>
            <person name="Li C.Y."/>
            <person name="Wang Z.W."/>
            <person name="Zhao X."/>
            <person name="Zhong W.Y."/>
            <person name="Ma X.K."/>
            <person name="Ma L."/>
            <person name="Huang J."/>
            <person name="Chen G.Z."/>
            <person name="Huang M.Z."/>
            <person name="Huang L."/>
            <person name="Peng D.H."/>
            <person name="Luo Y.B."/>
            <person name="Zou S.Q."/>
            <person name="Chen S.P."/>
            <person name="Lan S."/>
            <person name="Tsai W.C."/>
            <person name="Van de Peer Y."/>
            <person name="Liu Z.J."/>
        </authorList>
    </citation>
    <scope>NUCLEOTIDE SEQUENCE [LARGE SCALE GENOMIC DNA]</scope>
    <source>
        <strain evidence="1">Lor287</strain>
    </source>
</reference>
<keyword evidence="2" id="KW-1185">Reference proteome</keyword>
<dbReference type="Pfam" id="PF00300">
    <property type="entry name" value="His_Phos_1"/>
    <property type="match status" value="1"/>
</dbReference>
<comment type="caution">
    <text evidence="1">The sequence shown here is derived from an EMBL/GenBank/DDBJ whole genome shotgun (WGS) entry which is preliminary data.</text>
</comment>
<evidence type="ECO:0000313" key="2">
    <source>
        <dbReference type="Proteomes" id="UP001418222"/>
    </source>
</evidence>
<dbReference type="AlphaFoldDB" id="A0AAP0G359"/>
<sequence length="230" mass="25771">MGATGETLPFLRNSYWILRHGRSIPNEKGIIVSSMENGTLKEFGLTPEGMQQAKLAGELFHKELKARNISMDAVRICYSPFSRTTHTSKIVAEELGIPFESFQCKVMKELRERFFGPPFELLSHDKYAEIWALDEDDPFRSPEGGESAAEVGSRLLTALEAMEAEYQGCSILVVSHGDPLQIFQTILRAAKDEISLGADISSRIKRVMTHSVLTQHRNFALLTAELIQIK</sequence>
<dbReference type="PANTHER" id="PTHR47821">
    <property type="entry name" value="PHOSPHOGLYCERATE MUTASE FAMILY PROTEIN"/>
    <property type="match status" value="1"/>
</dbReference>
<gene>
    <name evidence="1" type="ORF">KSP39_PZI013217</name>
</gene>
<dbReference type="InterPro" id="IPR029033">
    <property type="entry name" value="His_PPase_superfam"/>
</dbReference>
<proteinExistence type="predicted"/>
<dbReference type="EMBL" id="JBBWWQ010000011">
    <property type="protein sequence ID" value="KAK8935400.1"/>
    <property type="molecule type" value="Genomic_DNA"/>
</dbReference>
<accession>A0AAP0G359</accession>
<evidence type="ECO:0008006" key="3">
    <source>
        <dbReference type="Google" id="ProtNLM"/>
    </source>
</evidence>
<protein>
    <recommendedName>
        <fullName evidence="3">Phosphoglycerate mutase</fullName>
    </recommendedName>
</protein>
<dbReference type="SMART" id="SM00855">
    <property type="entry name" value="PGAM"/>
    <property type="match status" value="1"/>
</dbReference>
<evidence type="ECO:0000313" key="1">
    <source>
        <dbReference type="EMBL" id="KAK8935400.1"/>
    </source>
</evidence>
<dbReference type="PANTHER" id="PTHR47821:SF2">
    <property type="entry name" value="PHOSPHOGLYCERATE MUTASE FAMILY PROTEIN"/>
    <property type="match status" value="1"/>
</dbReference>
<name>A0AAP0G359_9ASPA</name>
<dbReference type="CDD" id="cd07067">
    <property type="entry name" value="HP_PGM_like"/>
    <property type="match status" value="1"/>
</dbReference>